<reference evidence="4" key="1">
    <citation type="submission" date="2020-11" db="EMBL/GenBank/DDBJ databases">
        <title>Nocardioides sp. nov., isolated from Soil of Cynanchum wilfordii Hemsley rhizosphere.</title>
        <authorList>
            <person name="Lee J.-S."/>
            <person name="Suh M.K."/>
            <person name="Kim J.-S."/>
        </authorList>
    </citation>
    <scope>NUCLEOTIDE SEQUENCE</scope>
    <source>
        <strain evidence="4">KCTC 19275</strain>
    </source>
</reference>
<keyword evidence="2" id="KW-0012">Acyltransferase</keyword>
<dbReference type="AlphaFoldDB" id="A0A930YFU2"/>
<sequence length="331" mass="36068">MEIREVDPADEAALHRWWQAGHEAMAGRPFDLRPTWPTTRAAMTRPHDDFEQTLLAAYDDDSVVGAALLLLPIADNLAMAYADVTVPEPHRRRGVGSALLADVEARARAAGRSYVLVEVLAPLGVVGPGERFAEARGYPIANREGVKVLDLDDHPDWAPLRQKTAERAGGYRIETWGNFTPDGLAPAVCEALNGFISMIPSGDVAIEDITLTPERLRRNETRSDQLGRRRYAAAAIAPDGALAGYSDLFVPAHVVDHADIGITMVLPEHRGHALGLALKLATHESLMAAEPRCRLVTTNNADANAQMNAVNDQLGYRLVEQQLEVQKTLSQ</sequence>
<keyword evidence="1" id="KW-0808">Transferase</keyword>
<dbReference type="GO" id="GO:0016747">
    <property type="term" value="F:acyltransferase activity, transferring groups other than amino-acyl groups"/>
    <property type="evidence" value="ECO:0007669"/>
    <property type="project" value="InterPro"/>
</dbReference>
<dbReference type="CDD" id="cd04301">
    <property type="entry name" value="NAT_SF"/>
    <property type="match status" value="1"/>
</dbReference>
<evidence type="ECO:0000259" key="3">
    <source>
        <dbReference type="PROSITE" id="PS51186"/>
    </source>
</evidence>
<dbReference type="EMBL" id="JADKPN010000014">
    <property type="protein sequence ID" value="MBF4765267.1"/>
    <property type="molecule type" value="Genomic_DNA"/>
</dbReference>
<dbReference type="InterPro" id="IPR000182">
    <property type="entry name" value="GNAT_dom"/>
</dbReference>
<comment type="caution">
    <text evidence="4">The sequence shown here is derived from an EMBL/GenBank/DDBJ whole genome shotgun (WGS) entry which is preliminary data.</text>
</comment>
<evidence type="ECO:0000256" key="1">
    <source>
        <dbReference type="ARBA" id="ARBA00022679"/>
    </source>
</evidence>
<proteinExistence type="predicted"/>
<gene>
    <name evidence="4" type="ORF">ISU07_19210</name>
</gene>
<accession>A0A930YFU2</accession>
<dbReference type="InterPro" id="IPR016181">
    <property type="entry name" value="Acyl_CoA_acyltransferase"/>
</dbReference>
<dbReference type="Pfam" id="PF00583">
    <property type="entry name" value="Acetyltransf_1"/>
    <property type="match status" value="1"/>
</dbReference>
<organism evidence="4 5">
    <name type="scientific">Nocardioides islandensis</name>
    <dbReference type="NCBI Taxonomy" id="433663"/>
    <lineage>
        <taxon>Bacteria</taxon>
        <taxon>Bacillati</taxon>
        <taxon>Actinomycetota</taxon>
        <taxon>Actinomycetes</taxon>
        <taxon>Propionibacteriales</taxon>
        <taxon>Nocardioidaceae</taxon>
        <taxon>Nocardioides</taxon>
    </lineage>
</organism>
<dbReference type="SUPFAM" id="SSF55729">
    <property type="entry name" value="Acyl-CoA N-acyltransferases (Nat)"/>
    <property type="match status" value="2"/>
</dbReference>
<feature type="domain" description="N-acetyltransferase" evidence="3">
    <location>
        <begin position="1"/>
        <end position="166"/>
    </location>
</feature>
<dbReference type="RefSeq" id="WP_194708456.1">
    <property type="nucleotide sequence ID" value="NZ_JADKPN010000014.1"/>
</dbReference>
<evidence type="ECO:0000313" key="4">
    <source>
        <dbReference type="EMBL" id="MBF4765267.1"/>
    </source>
</evidence>
<dbReference type="PANTHER" id="PTHR43877">
    <property type="entry name" value="AMINOALKYLPHOSPHONATE N-ACETYLTRANSFERASE-RELATED-RELATED"/>
    <property type="match status" value="1"/>
</dbReference>
<dbReference type="Proteomes" id="UP000640489">
    <property type="component" value="Unassembled WGS sequence"/>
</dbReference>
<keyword evidence="5" id="KW-1185">Reference proteome</keyword>
<dbReference type="PROSITE" id="PS51186">
    <property type="entry name" value="GNAT"/>
    <property type="match status" value="1"/>
</dbReference>
<name>A0A930YFU2_9ACTN</name>
<dbReference type="Gene3D" id="3.40.630.30">
    <property type="match status" value="1"/>
</dbReference>
<dbReference type="InterPro" id="IPR050832">
    <property type="entry name" value="Bact_Acetyltransf"/>
</dbReference>
<protein>
    <submittedName>
        <fullName evidence="4">GNAT family N-acetyltransferase</fullName>
    </submittedName>
</protein>
<evidence type="ECO:0000313" key="5">
    <source>
        <dbReference type="Proteomes" id="UP000640489"/>
    </source>
</evidence>
<evidence type="ECO:0000256" key="2">
    <source>
        <dbReference type="ARBA" id="ARBA00023315"/>
    </source>
</evidence>